<keyword evidence="1" id="KW-1133">Transmembrane helix</keyword>
<gene>
    <name evidence="2" type="ORF">GJ699_22905</name>
</gene>
<sequence>MTMNAIKNFIHEEDGITAIEYALMAAVIAAAITAGVAVLAPKITASLTYIAGLVKSS</sequence>
<name>A0A6I2L506_9BURK</name>
<dbReference type="Proteomes" id="UP000433309">
    <property type="component" value="Unassembled WGS sequence"/>
</dbReference>
<reference evidence="2 3" key="1">
    <citation type="submission" date="2019-11" db="EMBL/GenBank/DDBJ databases">
        <title>Novel species isolated from a subtropical stream in China.</title>
        <authorList>
            <person name="Lu H."/>
        </authorList>
    </citation>
    <scope>NUCLEOTIDE SEQUENCE [LARGE SCALE GENOMIC DNA]</scope>
    <source>
        <strain evidence="2 3">FT80W</strain>
    </source>
</reference>
<comment type="caution">
    <text evidence="2">The sequence shown here is derived from an EMBL/GenBank/DDBJ whole genome shotgun (WGS) entry which is preliminary data.</text>
</comment>
<dbReference type="InterPro" id="IPR007047">
    <property type="entry name" value="Flp_Fap"/>
</dbReference>
<evidence type="ECO:0000313" key="3">
    <source>
        <dbReference type="Proteomes" id="UP000433309"/>
    </source>
</evidence>
<feature type="transmembrane region" description="Helical" evidence="1">
    <location>
        <begin position="21"/>
        <end position="40"/>
    </location>
</feature>
<keyword evidence="1" id="KW-0472">Membrane</keyword>
<keyword evidence="1" id="KW-0812">Transmembrane</keyword>
<organism evidence="2 3">
    <name type="scientific">Duganella guangzhouensis</name>
    <dbReference type="NCBI Taxonomy" id="2666084"/>
    <lineage>
        <taxon>Bacteria</taxon>
        <taxon>Pseudomonadati</taxon>
        <taxon>Pseudomonadota</taxon>
        <taxon>Betaproteobacteria</taxon>
        <taxon>Burkholderiales</taxon>
        <taxon>Oxalobacteraceae</taxon>
        <taxon>Telluria group</taxon>
        <taxon>Duganella</taxon>
    </lineage>
</organism>
<evidence type="ECO:0000313" key="2">
    <source>
        <dbReference type="EMBL" id="MRW92853.1"/>
    </source>
</evidence>
<evidence type="ECO:0000256" key="1">
    <source>
        <dbReference type="SAM" id="Phobius"/>
    </source>
</evidence>
<dbReference type="AlphaFoldDB" id="A0A6I2L506"/>
<dbReference type="EMBL" id="WKJK01000013">
    <property type="protein sequence ID" value="MRW92853.1"/>
    <property type="molecule type" value="Genomic_DNA"/>
</dbReference>
<accession>A0A6I2L506</accession>
<proteinExistence type="predicted"/>
<dbReference type="Pfam" id="PF04964">
    <property type="entry name" value="Flp_Fap"/>
    <property type="match status" value="1"/>
</dbReference>
<protein>
    <submittedName>
        <fullName evidence="2">Flp family type IVb pilin</fullName>
    </submittedName>
</protein>
<keyword evidence="3" id="KW-1185">Reference proteome</keyword>